<feature type="domain" description="Kri1-like C-terminal" evidence="3">
    <location>
        <begin position="528"/>
        <end position="610"/>
    </location>
</feature>
<feature type="compositionally biased region" description="Basic and acidic residues" evidence="2">
    <location>
        <begin position="179"/>
        <end position="209"/>
    </location>
</feature>
<evidence type="ECO:0000256" key="1">
    <source>
        <dbReference type="ARBA" id="ARBA00007473"/>
    </source>
</evidence>
<comment type="caution">
    <text evidence="4">The sequence shown here is derived from an EMBL/GenBank/DDBJ whole genome shotgun (WGS) entry which is preliminary data.</text>
</comment>
<feature type="compositionally biased region" description="Basic residues" evidence="2">
    <location>
        <begin position="698"/>
        <end position="708"/>
    </location>
</feature>
<feature type="compositionally biased region" description="Basic and acidic residues" evidence="2">
    <location>
        <begin position="654"/>
        <end position="665"/>
    </location>
</feature>
<feature type="compositionally biased region" description="Basic residues" evidence="2">
    <location>
        <begin position="235"/>
        <end position="244"/>
    </location>
</feature>
<feature type="region of interest" description="Disordered" evidence="2">
    <location>
        <begin position="414"/>
        <end position="523"/>
    </location>
</feature>
<protein>
    <submittedName>
        <fullName evidence="4">Kinetochore protein Spc24</fullName>
    </submittedName>
</protein>
<evidence type="ECO:0000259" key="3">
    <source>
        <dbReference type="Pfam" id="PF12936"/>
    </source>
</evidence>
<sequence>MLSDSESDSGDDHQLTINDHYAKAFQYRKEREELEKLKAKYGSDYGEDEDEEETDSESDESEDEEGEELTPAVDAAILRTLAKIKRKDPEIYNSKSHIFEEEQKKLGPTEPRGRQRTDKSKPVTLRQVALEAALERDSESPEPQPLTHVEEQRQLRDEAIAAFHANNKSDPQDDEDDFLIPREKTKDELEREEEEYRTFLEREVGKDLEGLISIETAEEPISAPESPPKEDGNGKKKKKKKKSKNKEDQPDGAKKSKEEEDQEFLMSYILNRGWIDRSAKRVPTYGEITSSKGKGKAKAEDEDEEELRITKNHPEDEDNLLPTAHSDVDQDDFEDIVDRFESSYNFRFEEPDADVIKAYPRNIDSLIRREDTTRKDARERRKKRKEEEVQKKREEIKRMKALKMKELRARLERIGREGGKNFSDDPALQELDLEGDWDPEKHDQQMAGLYDEDADYNDDEKPTWNDDIDIGDIVSDEKPETPKKEKKKKKKNKETTQDDGVDVDAMDADVQNLDDDEEWDGTEEMRKRKMEEYMDEIYALDFNDMVGGMPTRFHYSQVQPQNFALTPVEILMATDQELNEYMSIKKYAPYRQDGKKWDNKRNDRLQELKTKIAARSSDGGVDGGTDEFQPTKKRKGKKERLRAKMLAGSEEVNADEKEAKEEVSKPKPQADSGKRKRLDNEVGQSEGENLDEVVENKSKKKRRRHRKKEASDTAEV</sequence>
<feature type="compositionally biased region" description="Basic residues" evidence="2">
    <location>
        <begin position="631"/>
        <end position="643"/>
    </location>
</feature>
<feature type="region of interest" description="Disordered" evidence="2">
    <location>
        <begin position="592"/>
        <end position="716"/>
    </location>
</feature>
<organism evidence="4 5">
    <name type="scientific">Marasmiellus scandens</name>
    <dbReference type="NCBI Taxonomy" id="2682957"/>
    <lineage>
        <taxon>Eukaryota</taxon>
        <taxon>Fungi</taxon>
        <taxon>Dikarya</taxon>
        <taxon>Basidiomycota</taxon>
        <taxon>Agaricomycotina</taxon>
        <taxon>Agaricomycetes</taxon>
        <taxon>Agaricomycetidae</taxon>
        <taxon>Agaricales</taxon>
        <taxon>Marasmiineae</taxon>
        <taxon>Omphalotaceae</taxon>
        <taxon>Marasmiellus</taxon>
    </lineage>
</organism>
<feature type="compositionally biased region" description="Acidic residues" evidence="2">
    <location>
        <begin position="497"/>
        <end position="522"/>
    </location>
</feature>
<keyword evidence="5" id="KW-1185">Reference proteome</keyword>
<proteinExistence type="inferred from homology"/>
<feature type="compositionally biased region" description="Basic and acidic residues" evidence="2">
    <location>
        <begin position="148"/>
        <end position="159"/>
    </location>
</feature>
<evidence type="ECO:0000313" key="5">
    <source>
        <dbReference type="Proteomes" id="UP001498398"/>
    </source>
</evidence>
<dbReference type="Proteomes" id="UP001498398">
    <property type="component" value="Unassembled WGS sequence"/>
</dbReference>
<feature type="region of interest" description="Disordered" evidence="2">
    <location>
        <begin position="366"/>
        <end position="394"/>
    </location>
</feature>
<accession>A0ABR1K581</accession>
<dbReference type="PANTHER" id="PTHR14490">
    <property type="entry name" value="ZINC FINGER, ZZ TYPE"/>
    <property type="match status" value="1"/>
</dbReference>
<dbReference type="Pfam" id="PF05178">
    <property type="entry name" value="Kri1"/>
    <property type="match status" value="1"/>
</dbReference>
<feature type="compositionally biased region" description="Basic and acidic residues" evidence="2">
    <location>
        <begin position="592"/>
        <end position="610"/>
    </location>
</feature>
<feature type="compositionally biased region" description="Basic and acidic residues" evidence="2">
    <location>
        <begin position="245"/>
        <end position="258"/>
    </location>
</feature>
<feature type="compositionally biased region" description="Acidic residues" evidence="2">
    <location>
        <begin position="45"/>
        <end position="68"/>
    </location>
</feature>
<dbReference type="EMBL" id="JBANRG010000001">
    <property type="protein sequence ID" value="KAK7472362.1"/>
    <property type="molecule type" value="Genomic_DNA"/>
</dbReference>
<feature type="compositionally biased region" description="Basic and acidic residues" evidence="2">
    <location>
        <begin position="97"/>
        <end position="121"/>
    </location>
</feature>
<dbReference type="Pfam" id="PF12936">
    <property type="entry name" value="Kri1_C"/>
    <property type="match status" value="1"/>
</dbReference>
<feature type="region of interest" description="Disordered" evidence="2">
    <location>
        <begin position="38"/>
        <end position="261"/>
    </location>
</feature>
<reference evidence="4 5" key="1">
    <citation type="submission" date="2024-01" db="EMBL/GenBank/DDBJ databases">
        <title>A draft genome for the cacao thread blight pathogen Marasmiellus scandens.</title>
        <authorList>
            <person name="Baruah I.K."/>
            <person name="Leung J."/>
            <person name="Bukari Y."/>
            <person name="Amoako-Attah I."/>
            <person name="Meinhardt L.W."/>
            <person name="Bailey B.A."/>
            <person name="Cohen S.P."/>
        </authorList>
    </citation>
    <scope>NUCLEOTIDE SEQUENCE [LARGE SCALE GENOMIC DNA]</scope>
    <source>
        <strain evidence="4 5">GH-19</strain>
    </source>
</reference>
<dbReference type="InterPro" id="IPR018034">
    <property type="entry name" value="Kri1"/>
</dbReference>
<evidence type="ECO:0000313" key="4">
    <source>
        <dbReference type="EMBL" id="KAK7472362.1"/>
    </source>
</evidence>
<dbReference type="InterPro" id="IPR024626">
    <property type="entry name" value="Kri1-like_C"/>
</dbReference>
<gene>
    <name evidence="4" type="primary">kri1</name>
    <name evidence="4" type="ORF">VKT23_000479</name>
</gene>
<feature type="region of interest" description="Disordered" evidence="2">
    <location>
        <begin position="280"/>
        <end position="330"/>
    </location>
</feature>
<feature type="compositionally biased region" description="Basic and acidic residues" evidence="2">
    <location>
        <begin position="414"/>
        <end position="423"/>
    </location>
</feature>
<dbReference type="PANTHER" id="PTHR14490:SF5">
    <property type="entry name" value="PROTEIN KRI1 HOMOLOG"/>
    <property type="match status" value="1"/>
</dbReference>
<evidence type="ECO:0000256" key="2">
    <source>
        <dbReference type="SAM" id="MobiDB-lite"/>
    </source>
</evidence>
<comment type="similarity">
    <text evidence="1">Belongs to the KRI1 family.</text>
</comment>
<name>A0ABR1K581_9AGAR</name>